<dbReference type="RefSeq" id="WP_032568250.1">
    <property type="nucleotide sequence ID" value="NZ_JGDM01000075.1"/>
</dbReference>
<keyword evidence="2" id="KW-0813">Transport</keyword>
<keyword evidence="3 7" id="KW-0812">Transmembrane</keyword>
<dbReference type="InterPro" id="IPR050794">
    <property type="entry name" value="CPA2_transporter"/>
</dbReference>
<dbReference type="PANTHER" id="PTHR32468">
    <property type="entry name" value="CATION/H + ANTIPORTER"/>
    <property type="match status" value="1"/>
</dbReference>
<dbReference type="Pfam" id="PF00999">
    <property type="entry name" value="Na_H_Exchanger"/>
    <property type="match status" value="1"/>
</dbReference>
<evidence type="ECO:0000313" key="9">
    <source>
        <dbReference type="EMBL" id="EXZ43636.1"/>
    </source>
</evidence>
<feature type="transmembrane region" description="Helical" evidence="7">
    <location>
        <begin position="347"/>
        <end position="366"/>
    </location>
</feature>
<feature type="transmembrane region" description="Helical" evidence="7">
    <location>
        <begin position="373"/>
        <end position="397"/>
    </location>
</feature>
<keyword evidence="5" id="KW-0406">Ion transport</keyword>
<feature type="transmembrane region" description="Helical" evidence="7">
    <location>
        <begin position="193"/>
        <end position="214"/>
    </location>
</feature>
<proteinExistence type="predicted"/>
<name>A0A016BSU6_BACFG</name>
<feature type="transmembrane region" description="Helical" evidence="7">
    <location>
        <begin position="7"/>
        <end position="26"/>
    </location>
</feature>
<reference evidence="9 10" key="1">
    <citation type="submission" date="2014-02" db="EMBL/GenBank/DDBJ databases">
        <authorList>
            <person name="Sears C."/>
            <person name="Carroll K."/>
            <person name="Sack B.R."/>
            <person name="Qadri F."/>
            <person name="Myers L.L."/>
            <person name="Chung G.-T."/>
            <person name="Escheverria P."/>
            <person name="Fraser C.M."/>
            <person name="Sadzewicz L."/>
            <person name="Shefchek K.A."/>
            <person name="Tallon L."/>
            <person name="Das S.P."/>
            <person name="Daugherty S."/>
            <person name="Mongodin E.F."/>
        </authorList>
    </citation>
    <scope>NUCLEOTIDE SEQUENCE [LARGE SCALE GENOMIC DNA]</scope>
    <source>
        <strain evidence="9 10">2-F-2 #4</strain>
    </source>
</reference>
<dbReference type="EMBL" id="JGDM01000075">
    <property type="protein sequence ID" value="EXZ43636.1"/>
    <property type="molecule type" value="Genomic_DNA"/>
</dbReference>
<dbReference type="PANTHER" id="PTHR32468:SF0">
    <property type="entry name" value="K(+)_H(+) ANTIPORTER 1"/>
    <property type="match status" value="1"/>
</dbReference>
<protein>
    <submittedName>
        <fullName evidence="9">Sodium/hydrogen exchanger family protein</fullName>
    </submittedName>
</protein>
<gene>
    <name evidence="9" type="ORF">M076_3316</name>
</gene>
<dbReference type="InterPro" id="IPR038770">
    <property type="entry name" value="Na+/solute_symporter_sf"/>
</dbReference>
<feature type="transmembrane region" description="Helical" evidence="7">
    <location>
        <begin position="438"/>
        <end position="460"/>
    </location>
</feature>
<evidence type="ECO:0000256" key="5">
    <source>
        <dbReference type="ARBA" id="ARBA00023065"/>
    </source>
</evidence>
<accession>A0A016BSU6</accession>
<evidence type="ECO:0000256" key="4">
    <source>
        <dbReference type="ARBA" id="ARBA00022989"/>
    </source>
</evidence>
<sequence>MQRAKKNYLIYAVMLLLFGALIYMAIEEGDRFSHHAVASSTVAEDTPFTMFCQFVTDNLHHPLSILLIQIIAVLLMVRLFGFLFKHIGQPGVIGEIVAGIVLGPSVLGYFFPDVFQALFPPESLTNLELLSQVGLVLFMFVIGMELDFSVLKNKINETLVISHAGILVPFFLGIVASYWIYEEYAAAQTAFLPFALFIGISMSITAFPVLARIIQERNMTKTSLGTLAIASAANDDVTAWCLLAVVIAIAKAGTFASALYAIGLTALYIIIMFMVVRPFLKKVGEVYANQEVINKTFVALILLILIISSTLTEIIGIHALFGAFMAGVVMPPSIGFRKVMMEKVEDIALVFFLPLFFAFTGLRTEIGLINSPALWGVCLLLITVAVAGKLGGCAVAARLVGESWKDSFTIGTLMNTRGLMELVALNIGYEMGVLPPSIFVILVIMALVTTFMTTPLLHLVERIFARREERLSAKLKLVFCFGRPESGRSLLSIFFLLFGKKMKAAQVVAAHFTVGTDLNPLNAEQYARDSFSLVDEKASELGLSVENRYRVTDKLVQDMIRLARKERPDMFLLGAGSKYRPDTAGSNGVLWLSLFRDKIDDVMEQVKCPVAVFVNRGYSGSSPVSFVLGGGIDAFLLTYLESMLEGGAQVHLFLFDTDDEAFRQSTDPILAKYSSQIRTQPFSGAANLTSAAKDGLLVMSHLSYTKLSEEEEVFRDLPSLLVIRRPKKG</sequence>
<evidence type="ECO:0000256" key="2">
    <source>
        <dbReference type="ARBA" id="ARBA00022448"/>
    </source>
</evidence>
<dbReference type="GO" id="GO:0016020">
    <property type="term" value="C:membrane"/>
    <property type="evidence" value="ECO:0007669"/>
    <property type="project" value="UniProtKB-SubCell"/>
</dbReference>
<evidence type="ECO:0000313" key="10">
    <source>
        <dbReference type="Proteomes" id="UP000022272"/>
    </source>
</evidence>
<comment type="caution">
    <text evidence="9">The sequence shown here is derived from an EMBL/GenBank/DDBJ whole genome shotgun (WGS) entry which is preliminary data.</text>
</comment>
<feature type="transmembrane region" description="Helical" evidence="7">
    <location>
        <begin position="160"/>
        <end position="181"/>
    </location>
</feature>
<keyword evidence="6 7" id="KW-0472">Membrane</keyword>
<feature type="transmembrane region" description="Helical" evidence="7">
    <location>
        <begin position="297"/>
        <end position="327"/>
    </location>
</feature>
<dbReference type="Gene3D" id="1.20.1530.20">
    <property type="match status" value="1"/>
</dbReference>
<dbReference type="GO" id="GO:0015297">
    <property type="term" value="F:antiporter activity"/>
    <property type="evidence" value="ECO:0007669"/>
    <property type="project" value="InterPro"/>
</dbReference>
<dbReference type="PATRIC" id="fig|1339280.3.peg.3173"/>
<keyword evidence="4 7" id="KW-1133">Transmembrane helix</keyword>
<evidence type="ECO:0000256" key="6">
    <source>
        <dbReference type="ARBA" id="ARBA00023136"/>
    </source>
</evidence>
<feature type="transmembrane region" description="Helical" evidence="7">
    <location>
        <begin position="255"/>
        <end position="276"/>
    </location>
</feature>
<feature type="transmembrane region" description="Helical" evidence="7">
    <location>
        <begin position="63"/>
        <end position="84"/>
    </location>
</feature>
<evidence type="ECO:0000256" key="7">
    <source>
        <dbReference type="SAM" id="Phobius"/>
    </source>
</evidence>
<feature type="transmembrane region" description="Helical" evidence="7">
    <location>
        <begin position="91"/>
        <end position="110"/>
    </location>
</feature>
<feature type="domain" description="Cation/H+ exchanger transmembrane" evidence="8">
    <location>
        <begin position="74"/>
        <end position="457"/>
    </location>
</feature>
<dbReference type="GO" id="GO:1902600">
    <property type="term" value="P:proton transmembrane transport"/>
    <property type="evidence" value="ECO:0007669"/>
    <property type="project" value="InterPro"/>
</dbReference>
<dbReference type="AlphaFoldDB" id="A0A016BSU6"/>
<dbReference type="Proteomes" id="UP000022272">
    <property type="component" value="Unassembled WGS sequence"/>
</dbReference>
<organism evidence="9 10">
    <name type="scientific">Bacteroides fragilis str. 2-F-2 #4</name>
    <dbReference type="NCBI Taxonomy" id="1339280"/>
    <lineage>
        <taxon>Bacteria</taxon>
        <taxon>Pseudomonadati</taxon>
        <taxon>Bacteroidota</taxon>
        <taxon>Bacteroidia</taxon>
        <taxon>Bacteroidales</taxon>
        <taxon>Bacteroidaceae</taxon>
        <taxon>Bacteroides</taxon>
    </lineage>
</organism>
<evidence type="ECO:0000256" key="1">
    <source>
        <dbReference type="ARBA" id="ARBA00004141"/>
    </source>
</evidence>
<evidence type="ECO:0000256" key="3">
    <source>
        <dbReference type="ARBA" id="ARBA00022692"/>
    </source>
</evidence>
<comment type="subcellular location">
    <subcellularLocation>
        <location evidence="1">Membrane</location>
        <topology evidence="1">Multi-pass membrane protein</topology>
    </subcellularLocation>
</comment>
<dbReference type="InterPro" id="IPR006153">
    <property type="entry name" value="Cation/H_exchanger_TM"/>
</dbReference>
<evidence type="ECO:0000259" key="8">
    <source>
        <dbReference type="Pfam" id="PF00999"/>
    </source>
</evidence>
<feature type="transmembrane region" description="Helical" evidence="7">
    <location>
        <begin position="226"/>
        <end position="249"/>
    </location>
</feature>
<feature type="transmembrane region" description="Helical" evidence="7">
    <location>
        <begin position="130"/>
        <end position="148"/>
    </location>
</feature>